<evidence type="ECO:0000313" key="1">
    <source>
        <dbReference type="EMBL" id="KXF75597.1"/>
    </source>
</evidence>
<protein>
    <submittedName>
        <fullName evidence="1">Uncharacterized protein</fullName>
    </submittedName>
</protein>
<dbReference type="EMBL" id="LNTU01000037">
    <property type="protein sequence ID" value="KXF75597.1"/>
    <property type="molecule type" value="Genomic_DNA"/>
</dbReference>
<dbReference type="STRING" id="1494590.ATN84_16520"/>
<organism evidence="1 2">
    <name type="scientific">Paramesorhizobium deserti</name>
    <dbReference type="NCBI Taxonomy" id="1494590"/>
    <lineage>
        <taxon>Bacteria</taxon>
        <taxon>Pseudomonadati</taxon>
        <taxon>Pseudomonadota</taxon>
        <taxon>Alphaproteobacteria</taxon>
        <taxon>Hyphomicrobiales</taxon>
        <taxon>Phyllobacteriaceae</taxon>
        <taxon>Paramesorhizobium</taxon>
    </lineage>
</organism>
<dbReference type="OrthoDB" id="8451754at2"/>
<evidence type="ECO:0000313" key="2">
    <source>
        <dbReference type="Proteomes" id="UP000070107"/>
    </source>
</evidence>
<dbReference type="RefSeq" id="WP_068883658.1">
    <property type="nucleotide sequence ID" value="NZ_LNTU01000037.1"/>
</dbReference>
<accession>A0A135HQW1</accession>
<dbReference type="AlphaFoldDB" id="A0A135HQW1"/>
<reference evidence="1 2" key="1">
    <citation type="submission" date="2015-11" db="EMBL/GenBank/DDBJ databases">
        <title>Draft genome sequence of Paramesorhizobium deserti A-3-E, a strain highly resistant to diverse beta-lactam antibiotics.</title>
        <authorList>
            <person name="Lv R."/>
            <person name="Yang X."/>
            <person name="Fang N."/>
            <person name="Guo J."/>
            <person name="Luo X."/>
            <person name="Peng F."/>
            <person name="Yang R."/>
            <person name="Cui Y."/>
            <person name="Fang C."/>
            <person name="Song Y."/>
        </authorList>
    </citation>
    <scope>NUCLEOTIDE SEQUENCE [LARGE SCALE GENOMIC DNA]</scope>
    <source>
        <strain evidence="1 2">A-3-E</strain>
    </source>
</reference>
<keyword evidence="2" id="KW-1185">Reference proteome</keyword>
<dbReference type="Proteomes" id="UP000070107">
    <property type="component" value="Unassembled WGS sequence"/>
</dbReference>
<name>A0A135HQW1_9HYPH</name>
<sequence>MTSVPDYLEALRLAADEARSVEAAYRREAAARIALLEQERAFAFRRMNLMQLIAETVRPRQTDGVDTVDGSGEEIAVAGALAALRTRLGWSSDSEARDATLARFAPVAGALYRASVGDTTDKPGVSPDVAKKLAGFEAWYEETHGVSFWTLFENPMPDTPRIDF</sequence>
<gene>
    <name evidence="1" type="ORF">ATN84_16520</name>
</gene>
<comment type="caution">
    <text evidence="1">The sequence shown here is derived from an EMBL/GenBank/DDBJ whole genome shotgun (WGS) entry which is preliminary data.</text>
</comment>
<proteinExistence type="predicted"/>